<dbReference type="Proteomes" id="UP001500994">
    <property type="component" value="Unassembled WGS sequence"/>
</dbReference>
<accession>A0ABN3SXK8</accession>
<keyword evidence="2" id="KW-1185">Reference proteome</keyword>
<organism evidence="1 2">
    <name type="scientific">Streptomyces lunalinharesii</name>
    <dbReference type="NCBI Taxonomy" id="333384"/>
    <lineage>
        <taxon>Bacteria</taxon>
        <taxon>Bacillati</taxon>
        <taxon>Actinomycetota</taxon>
        <taxon>Actinomycetes</taxon>
        <taxon>Kitasatosporales</taxon>
        <taxon>Streptomycetaceae</taxon>
        <taxon>Streptomyces</taxon>
    </lineage>
</organism>
<dbReference type="EMBL" id="BAAARK010000040">
    <property type="protein sequence ID" value="GAA2686815.1"/>
    <property type="molecule type" value="Genomic_DNA"/>
</dbReference>
<name>A0ABN3SXK8_9ACTN</name>
<comment type="caution">
    <text evidence="1">The sequence shown here is derived from an EMBL/GenBank/DDBJ whole genome shotgun (WGS) entry which is preliminary data.</text>
</comment>
<proteinExistence type="predicted"/>
<dbReference type="RefSeq" id="WP_344583462.1">
    <property type="nucleotide sequence ID" value="NZ_BAAARK010000040.1"/>
</dbReference>
<protein>
    <submittedName>
        <fullName evidence="1">Uncharacterized protein</fullName>
    </submittedName>
</protein>
<evidence type="ECO:0000313" key="2">
    <source>
        <dbReference type="Proteomes" id="UP001500994"/>
    </source>
</evidence>
<sequence>MSTARADAMAALRDWSTPGRRAALVGAAWLAGENNIVALAEAARTSRPTVYADLRTQGIVPEQRPKEHDMTTPVVINGLTGLDLESDGRIILDATRRYAAEHPGGRGIVEFEGKSIYLQAVLRVYNTLRPLLVAEERARADRDRALHLVEAGWEGLTSAANWLGAHHAYVVAVDEARTAISAWATAAADAADAEWFRDDAQLAVYEERILAAGHPPLRRLPSPNSERDELLRRLDETHAHRRTLTAQTLGLATEAGTR</sequence>
<reference evidence="1 2" key="1">
    <citation type="journal article" date="2019" name="Int. J. Syst. Evol. Microbiol.">
        <title>The Global Catalogue of Microorganisms (GCM) 10K type strain sequencing project: providing services to taxonomists for standard genome sequencing and annotation.</title>
        <authorList>
            <consortium name="The Broad Institute Genomics Platform"/>
            <consortium name="The Broad Institute Genome Sequencing Center for Infectious Disease"/>
            <person name="Wu L."/>
            <person name="Ma J."/>
        </authorList>
    </citation>
    <scope>NUCLEOTIDE SEQUENCE [LARGE SCALE GENOMIC DNA]</scope>
    <source>
        <strain evidence="1 2">JCM 16374</strain>
    </source>
</reference>
<gene>
    <name evidence="1" type="ORF">GCM10009864_70590</name>
</gene>
<evidence type="ECO:0000313" key="1">
    <source>
        <dbReference type="EMBL" id="GAA2686815.1"/>
    </source>
</evidence>